<feature type="region of interest" description="Disordered" evidence="1">
    <location>
        <begin position="320"/>
        <end position="362"/>
    </location>
</feature>
<dbReference type="Proteomes" id="UP000541558">
    <property type="component" value="Unassembled WGS sequence"/>
</dbReference>
<evidence type="ECO:0000313" key="3">
    <source>
        <dbReference type="EMBL" id="KAF5320354.1"/>
    </source>
</evidence>
<dbReference type="OrthoDB" id="3351617at2759"/>
<feature type="transmembrane region" description="Helical" evidence="2">
    <location>
        <begin position="253"/>
        <end position="271"/>
    </location>
</feature>
<sequence length="362" mass="39684">MSGKSEQNMRAKLAIGYAESNVQLLSIGLQFFMCLYGLIVFLETPRSLRKGRTLYILVSFTILGLSIMSTVSDNYSRYLTLYNALPGDAVRTKAAMDRFGAQGSPEYVVARVTSTFVAFIGDGLLLYRCFFFWGDRKWVVILPALVYAASVVMGFLQMLWVGVYPGWRIDFSVAWIALNASLNVLITALISFRLLVASYRNSQLLPSFSSKVYLSVVAILVEAALPLSVCGIALASFITQTRGAGAAKPHQGFFRIMYFFFLAISPQMIIFRVTTGRGLSRHGGVRNHGAGGGGMAATTNQTHPVSTALDFSNSTNTQSVGDDYYRTEATSKVKSNRKDGTMVSSEKLSEGNREKRSVESSV</sequence>
<feature type="transmembrane region" description="Helical" evidence="2">
    <location>
        <begin position="108"/>
        <end position="127"/>
    </location>
</feature>
<evidence type="ECO:0000256" key="2">
    <source>
        <dbReference type="SAM" id="Phobius"/>
    </source>
</evidence>
<dbReference type="EMBL" id="JAACJK010000170">
    <property type="protein sequence ID" value="KAF5320354.1"/>
    <property type="molecule type" value="Genomic_DNA"/>
</dbReference>
<dbReference type="AlphaFoldDB" id="A0A8H5F1L7"/>
<feature type="transmembrane region" description="Helical" evidence="2">
    <location>
        <begin position="20"/>
        <end position="42"/>
    </location>
</feature>
<feature type="transmembrane region" description="Helical" evidence="2">
    <location>
        <begin position="212"/>
        <end position="238"/>
    </location>
</feature>
<protein>
    <submittedName>
        <fullName evidence="3">Uncharacterized protein</fullName>
    </submittedName>
</protein>
<feature type="transmembrane region" description="Helical" evidence="2">
    <location>
        <begin position="54"/>
        <end position="72"/>
    </location>
</feature>
<name>A0A8H5F1L7_9AGAR</name>
<feature type="transmembrane region" description="Helical" evidence="2">
    <location>
        <begin position="139"/>
        <end position="160"/>
    </location>
</feature>
<feature type="transmembrane region" description="Helical" evidence="2">
    <location>
        <begin position="172"/>
        <end position="192"/>
    </location>
</feature>
<keyword evidence="4" id="KW-1185">Reference proteome</keyword>
<evidence type="ECO:0000313" key="4">
    <source>
        <dbReference type="Proteomes" id="UP000541558"/>
    </source>
</evidence>
<proteinExistence type="predicted"/>
<feature type="compositionally biased region" description="Basic and acidic residues" evidence="1">
    <location>
        <begin position="323"/>
        <end position="340"/>
    </location>
</feature>
<reference evidence="3 4" key="1">
    <citation type="journal article" date="2020" name="ISME J.">
        <title>Uncovering the hidden diversity of litter-decomposition mechanisms in mushroom-forming fungi.</title>
        <authorList>
            <person name="Floudas D."/>
            <person name="Bentzer J."/>
            <person name="Ahren D."/>
            <person name="Johansson T."/>
            <person name="Persson P."/>
            <person name="Tunlid A."/>
        </authorList>
    </citation>
    <scope>NUCLEOTIDE SEQUENCE [LARGE SCALE GENOMIC DNA]</scope>
    <source>
        <strain evidence="3 4">CBS 175.51</strain>
    </source>
</reference>
<feature type="compositionally biased region" description="Basic and acidic residues" evidence="1">
    <location>
        <begin position="347"/>
        <end position="362"/>
    </location>
</feature>
<keyword evidence="2" id="KW-1133">Transmembrane helix</keyword>
<evidence type="ECO:0000256" key="1">
    <source>
        <dbReference type="SAM" id="MobiDB-lite"/>
    </source>
</evidence>
<keyword evidence="2" id="KW-0472">Membrane</keyword>
<organism evidence="3 4">
    <name type="scientific">Ephemerocybe angulata</name>
    <dbReference type="NCBI Taxonomy" id="980116"/>
    <lineage>
        <taxon>Eukaryota</taxon>
        <taxon>Fungi</taxon>
        <taxon>Dikarya</taxon>
        <taxon>Basidiomycota</taxon>
        <taxon>Agaricomycotina</taxon>
        <taxon>Agaricomycetes</taxon>
        <taxon>Agaricomycetidae</taxon>
        <taxon>Agaricales</taxon>
        <taxon>Agaricineae</taxon>
        <taxon>Psathyrellaceae</taxon>
        <taxon>Ephemerocybe</taxon>
    </lineage>
</organism>
<accession>A0A8H5F1L7</accession>
<comment type="caution">
    <text evidence="3">The sequence shown here is derived from an EMBL/GenBank/DDBJ whole genome shotgun (WGS) entry which is preliminary data.</text>
</comment>
<keyword evidence="2" id="KW-0812">Transmembrane</keyword>
<gene>
    <name evidence="3" type="ORF">D9611_011325</name>
</gene>